<dbReference type="RefSeq" id="WP_141601722.1">
    <property type="nucleotide sequence ID" value="NZ_JARMSB010000005.1"/>
</dbReference>
<dbReference type="Gene3D" id="3.40.1190.20">
    <property type="match status" value="1"/>
</dbReference>
<accession>A0A540V3T8</accession>
<evidence type="ECO:0000256" key="9">
    <source>
        <dbReference type="ARBA" id="ARBA00042307"/>
    </source>
</evidence>
<keyword evidence="4" id="KW-0479">Metal-binding</keyword>
<evidence type="ECO:0000256" key="8">
    <source>
        <dbReference type="ARBA" id="ARBA00022842"/>
    </source>
</evidence>
<dbReference type="EMBL" id="VIGD01000005">
    <property type="protein sequence ID" value="TQE91407.1"/>
    <property type="molecule type" value="Genomic_DNA"/>
</dbReference>
<proteinExistence type="inferred from homology"/>
<keyword evidence="8" id="KW-0460">Magnesium</keyword>
<dbReference type="SUPFAM" id="SSF53613">
    <property type="entry name" value="Ribokinase-like"/>
    <property type="match status" value="1"/>
</dbReference>
<dbReference type="GO" id="GO:0008478">
    <property type="term" value="F:pyridoxal kinase activity"/>
    <property type="evidence" value="ECO:0007669"/>
    <property type="project" value="UniProtKB-EC"/>
</dbReference>
<dbReference type="InterPro" id="IPR013749">
    <property type="entry name" value="PM/HMP-P_kinase-1"/>
</dbReference>
<keyword evidence="5" id="KW-0547">Nucleotide-binding</keyword>
<dbReference type="OrthoDB" id="9810880at2"/>
<dbReference type="CDD" id="cd01169">
    <property type="entry name" value="HMPP_kinase"/>
    <property type="match status" value="1"/>
</dbReference>
<evidence type="ECO:0000256" key="4">
    <source>
        <dbReference type="ARBA" id="ARBA00022723"/>
    </source>
</evidence>
<dbReference type="Pfam" id="PF08543">
    <property type="entry name" value="Phos_pyr_kin"/>
    <property type="match status" value="1"/>
</dbReference>
<evidence type="ECO:0000256" key="7">
    <source>
        <dbReference type="ARBA" id="ARBA00022840"/>
    </source>
</evidence>
<comment type="caution">
    <text evidence="15">The sequence shown here is derived from an EMBL/GenBank/DDBJ whole genome shotgun (WGS) entry which is preliminary data.</text>
</comment>
<dbReference type="PANTHER" id="PTHR20858:SF19">
    <property type="entry name" value="PYRIDOXINE KINASE"/>
    <property type="match status" value="1"/>
</dbReference>
<gene>
    <name evidence="15" type="primary">thiD</name>
    <name evidence="15" type="ORF">FKZ59_05365</name>
</gene>
<dbReference type="GO" id="GO:0009228">
    <property type="term" value="P:thiamine biosynthetic process"/>
    <property type="evidence" value="ECO:0007669"/>
    <property type="project" value="InterPro"/>
</dbReference>
<comment type="catalytic activity">
    <reaction evidence="13">
        <text>pyridoxal + ATP = pyridoxal 5'-phosphate + ADP + H(+)</text>
        <dbReference type="Rhea" id="RHEA:10224"/>
        <dbReference type="ChEBI" id="CHEBI:15378"/>
        <dbReference type="ChEBI" id="CHEBI:17310"/>
        <dbReference type="ChEBI" id="CHEBI:30616"/>
        <dbReference type="ChEBI" id="CHEBI:456216"/>
        <dbReference type="ChEBI" id="CHEBI:597326"/>
        <dbReference type="EC" id="2.7.1.35"/>
    </reaction>
</comment>
<evidence type="ECO:0000256" key="13">
    <source>
        <dbReference type="ARBA" id="ARBA00049293"/>
    </source>
</evidence>
<reference evidence="15 16" key="1">
    <citation type="submission" date="2019-06" db="EMBL/GenBank/DDBJ databases">
        <title>Genome sequence of Ureibacillus terrenus.</title>
        <authorList>
            <person name="Maclea K.S."/>
            <person name="Simoes M."/>
        </authorList>
    </citation>
    <scope>NUCLEOTIDE SEQUENCE [LARGE SCALE GENOMIC DNA]</scope>
    <source>
        <strain evidence="15 16">ATCC BAA-384</strain>
    </source>
</reference>
<evidence type="ECO:0000256" key="6">
    <source>
        <dbReference type="ARBA" id="ARBA00022777"/>
    </source>
</evidence>
<sequence length="276" mass="29869">MTLAKACSVAGAAARSGAGIQADLKTFQELGVYGFTAITAINAKHPSKEQGLFIQPLDAIEAQLLIINEQDDIDALKTGMLFSKEIIELVANWLQTTSIQNIVVDPVMFGKFGSPLLDFDAMETLKTKLIPQATIITPNMPEASYLLGGREIQSLEDLQDAARDLLQLGPKYVLVKGGRLQGPAVDILYDGNKMLKLEAPRIDTIHTNGAGCSYSAAITAELAKGKPIEEAVLSAKQFVTAGIKRFIPFEFAPGMIDHRAYKLYGEDEVTVEELEA</sequence>
<evidence type="ECO:0000256" key="3">
    <source>
        <dbReference type="ARBA" id="ARBA00022679"/>
    </source>
</evidence>
<evidence type="ECO:0000256" key="10">
    <source>
        <dbReference type="ARBA" id="ARBA00042348"/>
    </source>
</evidence>
<keyword evidence="3 15" id="KW-0808">Transferase</keyword>
<evidence type="ECO:0000256" key="11">
    <source>
        <dbReference type="ARBA" id="ARBA00042396"/>
    </source>
</evidence>
<dbReference type="NCBIfam" id="TIGR00097">
    <property type="entry name" value="HMP-P_kinase"/>
    <property type="match status" value="1"/>
</dbReference>
<dbReference type="GO" id="GO:0008902">
    <property type="term" value="F:hydroxymethylpyrimidine kinase activity"/>
    <property type="evidence" value="ECO:0007669"/>
    <property type="project" value="TreeGrafter"/>
</dbReference>
<dbReference type="InterPro" id="IPR029056">
    <property type="entry name" value="Ribokinase-like"/>
</dbReference>
<organism evidence="15 16">
    <name type="scientific">Ureibacillus terrenus</name>
    <dbReference type="NCBI Taxonomy" id="118246"/>
    <lineage>
        <taxon>Bacteria</taxon>
        <taxon>Bacillati</taxon>
        <taxon>Bacillota</taxon>
        <taxon>Bacilli</taxon>
        <taxon>Bacillales</taxon>
        <taxon>Caryophanaceae</taxon>
        <taxon>Ureibacillus</taxon>
    </lineage>
</organism>
<evidence type="ECO:0000256" key="12">
    <source>
        <dbReference type="ARBA" id="ARBA00042531"/>
    </source>
</evidence>
<dbReference type="Proteomes" id="UP000315753">
    <property type="component" value="Unassembled WGS sequence"/>
</dbReference>
<evidence type="ECO:0000313" key="16">
    <source>
        <dbReference type="Proteomes" id="UP000315753"/>
    </source>
</evidence>
<dbReference type="GO" id="GO:0046872">
    <property type="term" value="F:metal ion binding"/>
    <property type="evidence" value="ECO:0007669"/>
    <property type="project" value="UniProtKB-KW"/>
</dbReference>
<name>A0A540V3T8_9BACL</name>
<dbReference type="GO" id="GO:0005524">
    <property type="term" value="F:ATP binding"/>
    <property type="evidence" value="ECO:0007669"/>
    <property type="project" value="UniProtKB-KW"/>
</dbReference>
<dbReference type="GO" id="GO:0005829">
    <property type="term" value="C:cytosol"/>
    <property type="evidence" value="ECO:0007669"/>
    <property type="project" value="TreeGrafter"/>
</dbReference>
<dbReference type="AlphaFoldDB" id="A0A540V3T8"/>
<evidence type="ECO:0000256" key="2">
    <source>
        <dbReference type="ARBA" id="ARBA00012104"/>
    </source>
</evidence>
<keyword evidence="16" id="KW-1185">Reference proteome</keyword>
<comment type="similarity">
    <text evidence="1">Belongs to the ThiD family.</text>
</comment>
<dbReference type="GO" id="GO:0008972">
    <property type="term" value="F:phosphomethylpyrimidine kinase activity"/>
    <property type="evidence" value="ECO:0007669"/>
    <property type="project" value="InterPro"/>
</dbReference>
<evidence type="ECO:0000256" key="1">
    <source>
        <dbReference type="ARBA" id="ARBA00009879"/>
    </source>
</evidence>
<keyword evidence="7" id="KW-0067">ATP-binding</keyword>
<dbReference type="FunFam" id="3.40.1190.20:FF:000003">
    <property type="entry name" value="Phosphomethylpyrimidine kinase ThiD"/>
    <property type="match status" value="1"/>
</dbReference>
<protein>
    <recommendedName>
        <fullName evidence="2">pyridoxal kinase</fullName>
        <ecNumber evidence="2">2.7.1.35</ecNumber>
    </recommendedName>
    <alternativeName>
        <fullName evidence="10">PN/PL/PM kinase</fullName>
    </alternativeName>
    <alternativeName>
        <fullName evidence="11">Pyridoxal kinase</fullName>
    </alternativeName>
    <alternativeName>
        <fullName evidence="9">Pyridoxamine kinase</fullName>
    </alternativeName>
    <alternativeName>
        <fullName evidence="12">Vitamin B6 kinase</fullName>
    </alternativeName>
</protein>
<dbReference type="EC" id="2.7.1.35" evidence="2"/>
<feature type="domain" description="Pyridoxamine kinase/Phosphomethylpyrimidine kinase" evidence="14">
    <location>
        <begin position="16"/>
        <end position="245"/>
    </location>
</feature>
<evidence type="ECO:0000256" key="5">
    <source>
        <dbReference type="ARBA" id="ARBA00022741"/>
    </source>
</evidence>
<dbReference type="PANTHER" id="PTHR20858">
    <property type="entry name" value="PHOSPHOMETHYLPYRIMIDINE KINASE"/>
    <property type="match status" value="1"/>
</dbReference>
<keyword evidence="6 15" id="KW-0418">Kinase</keyword>
<evidence type="ECO:0000259" key="14">
    <source>
        <dbReference type="Pfam" id="PF08543"/>
    </source>
</evidence>
<dbReference type="InterPro" id="IPR004399">
    <property type="entry name" value="HMP/HMP-P_kinase_dom"/>
</dbReference>
<evidence type="ECO:0000313" key="15">
    <source>
        <dbReference type="EMBL" id="TQE91407.1"/>
    </source>
</evidence>